<dbReference type="Pfam" id="PF00005">
    <property type="entry name" value="ABC_tran"/>
    <property type="match status" value="1"/>
</dbReference>
<dbReference type="SMART" id="SM00382">
    <property type="entry name" value="AAA"/>
    <property type="match status" value="1"/>
</dbReference>
<dbReference type="RefSeq" id="WP_199722689.1">
    <property type="nucleotide sequence ID" value="NZ_CP034145.1"/>
</dbReference>
<keyword evidence="1" id="KW-0813">Transport</keyword>
<dbReference type="GeneID" id="38470004"/>
<dbReference type="PANTHER" id="PTHR45772">
    <property type="entry name" value="CONSERVED COMPONENT OF ABC TRANSPORTER FOR NATURAL AMINO ACIDS-RELATED"/>
    <property type="match status" value="1"/>
</dbReference>
<dbReference type="AlphaFoldDB" id="A0A3M0DU21"/>
<evidence type="ECO:0000256" key="3">
    <source>
        <dbReference type="ARBA" id="ARBA00022840"/>
    </source>
</evidence>
<gene>
    <name evidence="5" type="ORF">ATH50_1410</name>
</gene>
<dbReference type="InterPro" id="IPR051120">
    <property type="entry name" value="ABC_AA/LPS_Transport"/>
</dbReference>
<protein>
    <submittedName>
        <fullName evidence="5">Urea ABC transporter ATP-binding protein</fullName>
    </submittedName>
</protein>
<dbReference type="InterPro" id="IPR003439">
    <property type="entry name" value="ABC_transporter-like_ATP-bd"/>
</dbReference>
<evidence type="ECO:0000259" key="4">
    <source>
        <dbReference type="PROSITE" id="PS50893"/>
    </source>
</evidence>
<organism evidence="5 6">
    <name type="scientific">Haloplanus aerogenes</name>
    <dbReference type="NCBI Taxonomy" id="660522"/>
    <lineage>
        <taxon>Archaea</taxon>
        <taxon>Methanobacteriati</taxon>
        <taxon>Methanobacteriota</taxon>
        <taxon>Stenosarchaea group</taxon>
        <taxon>Halobacteria</taxon>
        <taxon>Halobacteriales</taxon>
        <taxon>Haloferacaceae</taxon>
        <taxon>Haloplanus</taxon>
    </lineage>
</organism>
<dbReference type="CDD" id="cd03219">
    <property type="entry name" value="ABC_Mj1267_LivG_branched"/>
    <property type="match status" value="1"/>
</dbReference>
<dbReference type="EMBL" id="REFS01000002">
    <property type="protein sequence ID" value="RMB24170.1"/>
    <property type="molecule type" value="Genomic_DNA"/>
</dbReference>
<dbReference type="InterPro" id="IPR027417">
    <property type="entry name" value="P-loop_NTPase"/>
</dbReference>
<evidence type="ECO:0000256" key="1">
    <source>
        <dbReference type="ARBA" id="ARBA00022448"/>
    </source>
</evidence>
<evidence type="ECO:0000256" key="2">
    <source>
        <dbReference type="ARBA" id="ARBA00022741"/>
    </source>
</evidence>
<keyword evidence="2" id="KW-0547">Nucleotide-binding</keyword>
<name>A0A3M0DU21_9EURY</name>
<sequence length="237" mass="25927">MSTILQTDNLVKEFDGVVATDNLNYEMEKGDIECVIGPNGAGKTTFFNLITGAIKPDSGTVYFDGDDITGQSINEIARRGMVRKYQTPSVYNEMSVRRNIRIAFGEDKPPNADERLTELLDLIGLTERVDETAGKLDHGTKQWLEIGMVLANDPQLILLDEPTAGMTTEETMKTADLITSINDAEGVSIIAIEHDIEFVRQLSSTVTVLHQGSVLAQGSVEDIESNEEVQNVYLGSG</sequence>
<dbReference type="PROSITE" id="PS50893">
    <property type="entry name" value="ABC_TRANSPORTER_2"/>
    <property type="match status" value="1"/>
</dbReference>
<dbReference type="GO" id="GO:0016887">
    <property type="term" value="F:ATP hydrolysis activity"/>
    <property type="evidence" value="ECO:0007669"/>
    <property type="project" value="InterPro"/>
</dbReference>
<dbReference type="InterPro" id="IPR003593">
    <property type="entry name" value="AAA+_ATPase"/>
</dbReference>
<feature type="domain" description="ABC transporter" evidence="4">
    <location>
        <begin position="5"/>
        <end position="236"/>
    </location>
</feature>
<keyword evidence="3 5" id="KW-0067">ATP-binding</keyword>
<proteinExistence type="predicted"/>
<accession>A0A3M0DU21</accession>
<dbReference type="Gene3D" id="3.40.50.300">
    <property type="entry name" value="P-loop containing nucleotide triphosphate hydrolases"/>
    <property type="match status" value="1"/>
</dbReference>
<evidence type="ECO:0000313" key="6">
    <source>
        <dbReference type="Proteomes" id="UP000277326"/>
    </source>
</evidence>
<dbReference type="PANTHER" id="PTHR45772:SF8">
    <property type="entry name" value="HIGH-AFFINITY BRANCHED-CHAIN AMINO ACID TRANSPORT ATP-BINDING PROTEIN"/>
    <property type="match status" value="1"/>
</dbReference>
<dbReference type="GO" id="GO:0005886">
    <property type="term" value="C:plasma membrane"/>
    <property type="evidence" value="ECO:0007669"/>
    <property type="project" value="TreeGrafter"/>
</dbReference>
<evidence type="ECO:0000313" key="5">
    <source>
        <dbReference type="EMBL" id="RMB24170.1"/>
    </source>
</evidence>
<reference evidence="5 6" key="1">
    <citation type="journal article" date="2015" name="Stand. Genomic Sci.">
        <title>Genomic Encyclopedia of Bacterial and Archaeal Type Strains, Phase III: the genomes of soil and plant-associated and newly described type strains.</title>
        <authorList>
            <person name="Whitman W.B."/>
            <person name="Woyke T."/>
            <person name="Klenk H.P."/>
            <person name="Zhou Y."/>
            <person name="Lilburn T.G."/>
            <person name="Beck B.J."/>
            <person name="De Vos P."/>
            <person name="Vandamme P."/>
            <person name="Eisen J.A."/>
            <person name="Garrity G."/>
            <person name="Hugenholtz P."/>
            <person name="Kyrpides N.C."/>
        </authorList>
    </citation>
    <scope>NUCLEOTIDE SEQUENCE [LARGE SCALE GENOMIC DNA]</scope>
    <source>
        <strain evidence="5 6">CGMCC 1.10124</strain>
    </source>
</reference>
<dbReference type="GO" id="GO:0005524">
    <property type="term" value="F:ATP binding"/>
    <property type="evidence" value="ECO:0007669"/>
    <property type="project" value="UniProtKB-KW"/>
</dbReference>
<dbReference type="OrthoDB" id="44250at2157"/>
<dbReference type="Proteomes" id="UP000277326">
    <property type="component" value="Unassembled WGS sequence"/>
</dbReference>
<dbReference type="SUPFAM" id="SSF52540">
    <property type="entry name" value="P-loop containing nucleoside triphosphate hydrolases"/>
    <property type="match status" value="1"/>
</dbReference>
<comment type="caution">
    <text evidence="5">The sequence shown here is derived from an EMBL/GenBank/DDBJ whole genome shotgun (WGS) entry which is preliminary data.</text>
</comment>